<gene>
    <name evidence="1" type="ORF">A3L08_03025</name>
</gene>
<dbReference type="AlphaFoldDB" id="A0A218P6G7"/>
<evidence type="ECO:0000313" key="1">
    <source>
        <dbReference type="EMBL" id="ASJ06376.1"/>
    </source>
</evidence>
<sequence length="115" mass="12909">MQRGPTGWLVLKYFPEDVVVEVLSLARFALDLELAVETRKAFFVLKNGKIAGVIIFLSKKPPKEDRKFMAGLEEKLGVPVYAVFTKSSKYIAIDSEGEEIPLEQEELGAFVDLVF</sequence>
<name>A0A218P6G7_9EURY</name>
<accession>A0A218P6G7</accession>
<dbReference type="GeneID" id="33315211"/>
<dbReference type="Proteomes" id="UP000197418">
    <property type="component" value="Chromosome"/>
</dbReference>
<proteinExistence type="predicted"/>
<reference evidence="1 2" key="1">
    <citation type="submission" date="2016-04" db="EMBL/GenBank/DDBJ databases">
        <title>Complete genome sequence of Thermococcus pacificus type strain P4.</title>
        <authorList>
            <person name="Oger P.M."/>
        </authorList>
    </citation>
    <scope>NUCLEOTIDE SEQUENCE [LARGE SCALE GENOMIC DNA]</scope>
    <source>
        <strain evidence="1 2">P-4</strain>
    </source>
</reference>
<protein>
    <submittedName>
        <fullName evidence="1">Uncharacterized protein</fullName>
    </submittedName>
</protein>
<dbReference type="EMBL" id="CP015102">
    <property type="protein sequence ID" value="ASJ06376.1"/>
    <property type="molecule type" value="Genomic_DNA"/>
</dbReference>
<keyword evidence="2" id="KW-1185">Reference proteome</keyword>
<organism evidence="1 2">
    <name type="scientific">Thermococcus pacificus</name>
    <dbReference type="NCBI Taxonomy" id="71998"/>
    <lineage>
        <taxon>Archaea</taxon>
        <taxon>Methanobacteriati</taxon>
        <taxon>Methanobacteriota</taxon>
        <taxon>Thermococci</taxon>
        <taxon>Thermococcales</taxon>
        <taxon>Thermococcaceae</taxon>
        <taxon>Thermococcus</taxon>
    </lineage>
</organism>
<dbReference type="RefSeq" id="WP_088853638.1">
    <property type="nucleotide sequence ID" value="NZ_CP015102.1"/>
</dbReference>
<dbReference type="KEGG" id="tpaf:A3L08_03025"/>
<evidence type="ECO:0000313" key="2">
    <source>
        <dbReference type="Proteomes" id="UP000197418"/>
    </source>
</evidence>